<gene>
    <name evidence="3" type="primary">ABSGL_03035.1 scaffold 4112</name>
</gene>
<organism evidence="3">
    <name type="scientific">Absidia glauca</name>
    <name type="common">Pin mould</name>
    <dbReference type="NCBI Taxonomy" id="4829"/>
    <lineage>
        <taxon>Eukaryota</taxon>
        <taxon>Fungi</taxon>
        <taxon>Fungi incertae sedis</taxon>
        <taxon>Mucoromycota</taxon>
        <taxon>Mucoromycotina</taxon>
        <taxon>Mucoromycetes</taxon>
        <taxon>Mucorales</taxon>
        <taxon>Cunninghamellaceae</taxon>
        <taxon>Absidia</taxon>
    </lineage>
</organism>
<name>A0A168LUN1_ABSGL</name>
<dbReference type="OrthoDB" id="2422411at2759"/>
<dbReference type="EMBL" id="LT551812">
    <property type="protein sequence ID" value="SAL97538.1"/>
    <property type="molecule type" value="Genomic_DNA"/>
</dbReference>
<dbReference type="OMA" id="FWHLEPE"/>
<evidence type="ECO:0000259" key="2">
    <source>
        <dbReference type="Pfam" id="PF10551"/>
    </source>
</evidence>
<accession>A0A168LUN1</accession>
<dbReference type="InterPro" id="IPR052579">
    <property type="entry name" value="Zinc_finger_SWIM"/>
</dbReference>
<dbReference type="PANTHER" id="PTHR31569">
    <property type="entry name" value="SWIM-TYPE DOMAIN-CONTAINING PROTEIN"/>
    <property type="match status" value="1"/>
</dbReference>
<evidence type="ECO:0000313" key="3">
    <source>
        <dbReference type="EMBL" id="SAL97538.1"/>
    </source>
</evidence>
<dbReference type="Proteomes" id="UP000078561">
    <property type="component" value="Unassembled WGS sequence"/>
</dbReference>
<feature type="compositionally biased region" description="Basic and acidic residues" evidence="1">
    <location>
        <begin position="459"/>
        <end position="478"/>
    </location>
</feature>
<dbReference type="STRING" id="4829.A0A168LUN1"/>
<dbReference type="AlphaFoldDB" id="A0A168LUN1"/>
<keyword evidence="4" id="KW-1185">Reference proteome</keyword>
<feature type="compositionally biased region" description="Polar residues" evidence="1">
    <location>
        <begin position="361"/>
        <end position="372"/>
    </location>
</feature>
<sequence length="487" mass="54660">INYKWALTTFKETIWAGKDEEVSTKIMISDQDHALCKEIEAVFHQSRHILCTWHVMNNFVKLFKRSFKVENGKRDGDKEHLCHKLVNKLFYASDEQAFNETRMELETLFSFSQNHEKLQKHLNSMLNIKEKWGGPWCSALRHYGTRTTQRAESAHSALKTNVPKRLSVVSLLQKIRQRFVKEARIYNDSYTFQAAIERRTNPVVLFDEPLFKGLLGRISHFALVLVHNEYKNQGTSNKHTHVTCGCLVSRNFGLPCRHNFPEVLTPDIIDQFWHLEPEQATMDHNTALEKIKSLLDRVLPEHLEDIVLEVSELVDSLTADVEDVLKDDSTGEVAMDVNQPIQSNEKLYLPKKKVAVATKNHGPTSPQETPSFTLPDKVTSTFPVSTSPPSPTPLSSPAPASSSSPVSPPSPASPPSPIPLSSPPELASPPSPTPLSSPPTPASSSSPAPCTPKLLIRIKTKDLGKRTRNEGDNINEKPKRLRMKAPK</sequence>
<dbReference type="Pfam" id="PF10551">
    <property type="entry name" value="MULE"/>
    <property type="match status" value="1"/>
</dbReference>
<protein>
    <recommendedName>
        <fullName evidence="2">MULE transposase domain-containing protein</fullName>
    </recommendedName>
</protein>
<feature type="region of interest" description="Disordered" evidence="1">
    <location>
        <begin position="358"/>
        <end position="487"/>
    </location>
</feature>
<evidence type="ECO:0000313" key="4">
    <source>
        <dbReference type="Proteomes" id="UP000078561"/>
    </source>
</evidence>
<reference evidence="3" key="1">
    <citation type="submission" date="2016-04" db="EMBL/GenBank/DDBJ databases">
        <authorList>
            <person name="Evans L.H."/>
            <person name="Alamgir A."/>
            <person name="Owens N."/>
            <person name="Weber N.D."/>
            <person name="Virtaneva K."/>
            <person name="Barbian K."/>
            <person name="Babar A."/>
            <person name="Rosenke K."/>
        </authorList>
    </citation>
    <scope>NUCLEOTIDE SEQUENCE [LARGE SCALE GENOMIC DNA]</scope>
    <source>
        <strain evidence="3">CBS 101.48</strain>
    </source>
</reference>
<feature type="domain" description="MULE transposase" evidence="2">
    <location>
        <begin position="3"/>
        <end position="58"/>
    </location>
</feature>
<dbReference type="PANTHER" id="PTHR31569:SF4">
    <property type="entry name" value="SWIM-TYPE DOMAIN-CONTAINING PROTEIN"/>
    <property type="match status" value="1"/>
</dbReference>
<dbReference type="InterPro" id="IPR018289">
    <property type="entry name" value="MULE_transposase_dom"/>
</dbReference>
<feature type="compositionally biased region" description="Pro residues" evidence="1">
    <location>
        <begin position="406"/>
        <end position="441"/>
    </location>
</feature>
<feature type="non-terminal residue" evidence="3">
    <location>
        <position position="1"/>
    </location>
</feature>
<evidence type="ECO:0000256" key="1">
    <source>
        <dbReference type="SAM" id="MobiDB-lite"/>
    </source>
</evidence>
<dbReference type="InParanoid" id="A0A168LUN1"/>
<feature type="compositionally biased region" description="Pro residues" evidence="1">
    <location>
        <begin position="386"/>
        <end position="396"/>
    </location>
</feature>
<proteinExistence type="predicted"/>